<dbReference type="Proteomes" id="UP001215598">
    <property type="component" value="Unassembled WGS sequence"/>
</dbReference>
<dbReference type="Pfam" id="PF00067">
    <property type="entry name" value="p450"/>
    <property type="match status" value="1"/>
</dbReference>
<dbReference type="EMBL" id="JARKIB010000027">
    <property type="protein sequence ID" value="KAJ7764910.1"/>
    <property type="molecule type" value="Genomic_DNA"/>
</dbReference>
<dbReference type="GO" id="GO:0005506">
    <property type="term" value="F:iron ion binding"/>
    <property type="evidence" value="ECO:0007669"/>
    <property type="project" value="InterPro"/>
</dbReference>
<accession>A0AAD7NKK3</accession>
<evidence type="ECO:0000256" key="4">
    <source>
        <dbReference type="ARBA" id="ARBA00022617"/>
    </source>
</evidence>
<dbReference type="PANTHER" id="PTHR46300">
    <property type="entry name" value="P450, PUTATIVE (EUROFUNG)-RELATED-RELATED"/>
    <property type="match status" value="1"/>
</dbReference>
<keyword evidence="6 10" id="KW-0560">Oxidoreductase</keyword>
<dbReference type="InterPro" id="IPR050364">
    <property type="entry name" value="Cytochrome_P450_fung"/>
</dbReference>
<name>A0AAD7NKK3_9AGAR</name>
<keyword evidence="4 9" id="KW-0349">Heme</keyword>
<feature type="binding site" description="axial binding residue" evidence="9">
    <location>
        <position position="438"/>
    </location>
    <ligand>
        <name>heme</name>
        <dbReference type="ChEBI" id="CHEBI:30413"/>
    </ligand>
    <ligandPart>
        <name>Fe</name>
        <dbReference type="ChEBI" id="CHEBI:18248"/>
    </ligandPart>
</feature>
<dbReference type="InterPro" id="IPR001128">
    <property type="entry name" value="Cyt_P450"/>
</dbReference>
<dbReference type="PRINTS" id="PR00385">
    <property type="entry name" value="P450"/>
</dbReference>
<dbReference type="GO" id="GO:0016705">
    <property type="term" value="F:oxidoreductase activity, acting on paired donors, with incorporation or reduction of molecular oxygen"/>
    <property type="evidence" value="ECO:0007669"/>
    <property type="project" value="InterPro"/>
</dbReference>
<evidence type="ECO:0000256" key="5">
    <source>
        <dbReference type="ARBA" id="ARBA00022723"/>
    </source>
</evidence>
<evidence type="ECO:0000256" key="2">
    <source>
        <dbReference type="ARBA" id="ARBA00005179"/>
    </source>
</evidence>
<sequence length="508" mass="57523">MANFYLYVVLSTAGLAFILRRRRTRSRLPLPPGPRKLPLVGNLFDFPATLQWDAYTEWSRKYDSDIIHLSLAGQSLIILSSWQATDDLLQKRSSKYSDRSSFPMLVDLMEYDFNLLVMKYGPKWRSHRRLFNQSFNVTEARKFRPTTLVATRRLLCRLLHNPEDFRKHIEHVTAENIMSVSYGLDLLPDQDPHIALAQKVMKVAGEVATPGSFLVDSIPWLKYVPDWFPGAGFKRKAKAWRELGRQVQEIPFAEVKHAIAAGTARYCFSSQSLHNLAESENPYYTEEHIKAIASVIYMAGSDTTIATTNTFILAMLANPEAQRKAQLEIDSVTGRMRLPDFGDEDNLPYVTALVKEILRWRPVAPIAVPHFLPVEDEYKGFRIPANSIVMGNVSAILHDEVMYPEPNSFKPERFLLDGKLNPEVRDPDSAFGFGRRICPGRHMAISSLWITVASILSVFDITKAVGEDGQIIEPTYEYLSDLISVPAPFKCSFRPRSPELAALIEGTA</sequence>
<evidence type="ECO:0000256" key="3">
    <source>
        <dbReference type="ARBA" id="ARBA00010617"/>
    </source>
</evidence>
<dbReference type="Gene3D" id="1.10.630.10">
    <property type="entry name" value="Cytochrome P450"/>
    <property type="match status" value="1"/>
</dbReference>
<keyword evidence="7 9" id="KW-0408">Iron</keyword>
<evidence type="ECO:0000256" key="8">
    <source>
        <dbReference type="ARBA" id="ARBA00023033"/>
    </source>
</evidence>
<evidence type="ECO:0000256" key="1">
    <source>
        <dbReference type="ARBA" id="ARBA00001971"/>
    </source>
</evidence>
<dbReference type="InterPro" id="IPR017972">
    <property type="entry name" value="Cyt_P450_CS"/>
</dbReference>
<dbReference type="AlphaFoldDB" id="A0AAD7NKK3"/>
<evidence type="ECO:0000256" key="6">
    <source>
        <dbReference type="ARBA" id="ARBA00023002"/>
    </source>
</evidence>
<keyword evidence="8 10" id="KW-0503">Monooxygenase</keyword>
<reference evidence="11" key="1">
    <citation type="submission" date="2023-03" db="EMBL/GenBank/DDBJ databases">
        <title>Massive genome expansion in bonnet fungi (Mycena s.s.) driven by repeated elements and novel gene families across ecological guilds.</title>
        <authorList>
            <consortium name="Lawrence Berkeley National Laboratory"/>
            <person name="Harder C.B."/>
            <person name="Miyauchi S."/>
            <person name="Viragh M."/>
            <person name="Kuo A."/>
            <person name="Thoen E."/>
            <person name="Andreopoulos B."/>
            <person name="Lu D."/>
            <person name="Skrede I."/>
            <person name="Drula E."/>
            <person name="Henrissat B."/>
            <person name="Morin E."/>
            <person name="Kohler A."/>
            <person name="Barry K."/>
            <person name="LaButti K."/>
            <person name="Morin E."/>
            <person name="Salamov A."/>
            <person name="Lipzen A."/>
            <person name="Mereny Z."/>
            <person name="Hegedus B."/>
            <person name="Baldrian P."/>
            <person name="Stursova M."/>
            <person name="Weitz H."/>
            <person name="Taylor A."/>
            <person name="Grigoriev I.V."/>
            <person name="Nagy L.G."/>
            <person name="Martin F."/>
            <person name="Kauserud H."/>
        </authorList>
    </citation>
    <scope>NUCLEOTIDE SEQUENCE</scope>
    <source>
        <strain evidence="11">CBHHK182m</strain>
    </source>
</reference>
<dbReference type="SUPFAM" id="SSF48264">
    <property type="entry name" value="Cytochrome P450"/>
    <property type="match status" value="1"/>
</dbReference>
<dbReference type="PROSITE" id="PS00086">
    <property type="entry name" value="CYTOCHROME_P450"/>
    <property type="match status" value="1"/>
</dbReference>
<comment type="caution">
    <text evidence="11">The sequence shown here is derived from an EMBL/GenBank/DDBJ whole genome shotgun (WGS) entry which is preliminary data.</text>
</comment>
<organism evidence="11 12">
    <name type="scientific">Mycena metata</name>
    <dbReference type="NCBI Taxonomy" id="1033252"/>
    <lineage>
        <taxon>Eukaryota</taxon>
        <taxon>Fungi</taxon>
        <taxon>Dikarya</taxon>
        <taxon>Basidiomycota</taxon>
        <taxon>Agaricomycotina</taxon>
        <taxon>Agaricomycetes</taxon>
        <taxon>Agaricomycetidae</taxon>
        <taxon>Agaricales</taxon>
        <taxon>Marasmiineae</taxon>
        <taxon>Mycenaceae</taxon>
        <taxon>Mycena</taxon>
    </lineage>
</organism>
<evidence type="ECO:0000256" key="7">
    <source>
        <dbReference type="ARBA" id="ARBA00023004"/>
    </source>
</evidence>
<dbReference type="InterPro" id="IPR002401">
    <property type="entry name" value="Cyt_P450_E_grp-I"/>
</dbReference>
<keyword evidence="5 9" id="KW-0479">Metal-binding</keyword>
<proteinExistence type="inferred from homology"/>
<dbReference type="InterPro" id="IPR036396">
    <property type="entry name" value="Cyt_P450_sf"/>
</dbReference>
<evidence type="ECO:0000256" key="10">
    <source>
        <dbReference type="RuleBase" id="RU000461"/>
    </source>
</evidence>
<protein>
    <submittedName>
        <fullName evidence="11">Cytochrome P450</fullName>
    </submittedName>
</protein>
<evidence type="ECO:0000313" key="11">
    <source>
        <dbReference type="EMBL" id="KAJ7764910.1"/>
    </source>
</evidence>
<dbReference type="PRINTS" id="PR00463">
    <property type="entry name" value="EP450I"/>
</dbReference>
<gene>
    <name evidence="11" type="ORF">B0H16DRAFT_1718108</name>
</gene>
<evidence type="ECO:0000256" key="9">
    <source>
        <dbReference type="PIRSR" id="PIRSR602401-1"/>
    </source>
</evidence>
<dbReference type="PANTHER" id="PTHR46300:SF7">
    <property type="entry name" value="P450, PUTATIVE (EUROFUNG)-RELATED"/>
    <property type="match status" value="1"/>
</dbReference>
<dbReference type="GO" id="GO:0020037">
    <property type="term" value="F:heme binding"/>
    <property type="evidence" value="ECO:0007669"/>
    <property type="project" value="InterPro"/>
</dbReference>
<comment type="pathway">
    <text evidence="2">Secondary metabolite biosynthesis.</text>
</comment>
<evidence type="ECO:0000313" key="12">
    <source>
        <dbReference type="Proteomes" id="UP001215598"/>
    </source>
</evidence>
<comment type="similarity">
    <text evidence="3 10">Belongs to the cytochrome P450 family.</text>
</comment>
<keyword evidence="12" id="KW-1185">Reference proteome</keyword>
<dbReference type="GO" id="GO:0004497">
    <property type="term" value="F:monooxygenase activity"/>
    <property type="evidence" value="ECO:0007669"/>
    <property type="project" value="UniProtKB-KW"/>
</dbReference>
<dbReference type="CDD" id="cd11065">
    <property type="entry name" value="CYP64-like"/>
    <property type="match status" value="1"/>
</dbReference>
<comment type="cofactor">
    <cofactor evidence="1 9">
        <name>heme</name>
        <dbReference type="ChEBI" id="CHEBI:30413"/>
    </cofactor>
</comment>